<proteinExistence type="inferred from homology"/>
<keyword evidence="6" id="KW-0969">Cilium</keyword>
<dbReference type="PRINTS" id="PR01006">
    <property type="entry name" value="FLGHOOKFLIE"/>
</dbReference>
<gene>
    <name evidence="4" type="primary">fliE</name>
    <name evidence="6" type="ORF">SAMN02745120_0466</name>
</gene>
<dbReference type="Proteomes" id="UP000243406">
    <property type="component" value="Unassembled WGS sequence"/>
</dbReference>
<dbReference type="PANTHER" id="PTHR34653:SF1">
    <property type="entry name" value="FLAGELLAR HOOK-BASAL BODY COMPLEX PROTEIN FLIE"/>
    <property type="match status" value="1"/>
</dbReference>
<dbReference type="NCBIfam" id="TIGR00205">
    <property type="entry name" value="fliE"/>
    <property type="match status" value="1"/>
</dbReference>
<name>A0A1T4ZVZ2_9FIRM</name>
<sequence length="99" mass="11214">MDIKVGGLSYTSPMRLTDTNEKIEKPQMPFSDFLKNSIYNVSDSQKHTQELTDLLIAGKLDNLHDLTIAAEVSSVNFQALVEVKNRVIDAYKEIMRIQV</sequence>
<dbReference type="AlphaFoldDB" id="A0A1T4ZVZ2"/>
<comment type="similarity">
    <text evidence="2 4">Belongs to the FliE family.</text>
</comment>
<organism evidence="6 7">
    <name type="scientific">Acetoanaerobium noterae</name>
    <dbReference type="NCBI Taxonomy" id="745369"/>
    <lineage>
        <taxon>Bacteria</taxon>
        <taxon>Bacillati</taxon>
        <taxon>Bacillota</taxon>
        <taxon>Clostridia</taxon>
        <taxon>Peptostreptococcales</taxon>
        <taxon>Filifactoraceae</taxon>
        <taxon>Acetoanaerobium</taxon>
    </lineage>
</organism>
<keyword evidence="6" id="KW-0966">Cell projection</keyword>
<evidence type="ECO:0000256" key="3">
    <source>
        <dbReference type="ARBA" id="ARBA00023143"/>
    </source>
</evidence>
<evidence type="ECO:0000256" key="2">
    <source>
        <dbReference type="ARBA" id="ARBA00009272"/>
    </source>
</evidence>
<comment type="subcellular location">
    <subcellularLocation>
        <location evidence="1 4">Bacterial flagellum basal body</location>
    </subcellularLocation>
</comment>
<reference evidence="7" key="1">
    <citation type="submission" date="2017-02" db="EMBL/GenBank/DDBJ databases">
        <authorList>
            <person name="Varghese N."/>
            <person name="Submissions S."/>
        </authorList>
    </citation>
    <scope>NUCLEOTIDE SEQUENCE [LARGE SCALE GENOMIC DNA]</scope>
    <source>
        <strain evidence="7">ATCC 35199</strain>
    </source>
</reference>
<evidence type="ECO:0000256" key="1">
    <source>
        <dbReference type="ARBA" id="ARBA00004117"/>
    </source>
</evidence>
<accession>A0A1T4ZVZ2</accession>
<dbReference type="GO" id="GO:0005198">
    <property type="term" value="F:structural molecule activity"/>
    <property type="evidence" value="ECO:0007669"/>
    <property type="project" value="UniProtKB-UniRule"/>
</dbReference>
<dbReference type="RefSeq" id="WP_079588451.1">
    <property type="nucleotide sequence ID" value="NZ_FUYN01000001.1"/>
</dbReference>
<keyword evidence="6" id="KW-0282">Flagellum</keyword>
<evidence type="ECO:0000256" key="4">
    <source>
        <dbReference type="HAMAP-Rule" id="MF_00724"/>
    </source>
</evidence>
<dbReference type="OrthoDB" id="9812413at2"/>
<evidence type="ECO:0000313" key="6">
    <source>
        <dbReference type="EMBL" id="SKB26934.1"/>
    </source>
</evidence>
<dbReference type="GO" id="GO:0003774">
    <property type="term" value="F:cytoskeletal motor activity"/>
    <property type="evidence" value="ECO:0007669"/>
    <property type="project" value="InterPro"/>
</dbReference>
<evidence type="ECO:0000256" key="5">
    <source>
        <dbReference type="NCBIfam" id="TIGR00205"/>
    </source>
</evidence>
<dbReference type="Pfam" id="PF02049">
    <property type="entry name" value="FliE"/>
    <property type="match status" value="1"/>
</dbReference>
<dbReference type="InterPro" id="IPR001624">
    <property type="entry name" value="FliE"/>
</dbReference>
<dbReference type="PANTHER" id="PTHR34653">
    <property type="match status" value="1"/>
</dbReference>
<keyword evidence="3 4" id="KW-0975">Bacterial flagellum</keyword>
<dbReference type="GO" id="GO:0071973">
    <property type="term" value="P:bacterial-type flagellum-dependent cell motility"/>
    <property type="evidence" value="ECO:0007669"/>
    <property type="project" value="InterPro"/>
</dbReference>
<keyword evidence="7" id="KW-1185">Reference proteome</keyword>
<evidence type="ECO:0000313" key="7">
    <source>
        <dbReference type="Proteomes" id="UP000243406"/>
    </source>
</evidence>
<protein>
    <recommendedName>
        <fullName evidence="4 5">Flagellar hook-basal body complex protein FliE</fullName>
    </recommendedName>
</protein>
<dbReference type="GO" id="GO:0009425">
    <property type="term" value="C:bacterial-type flagellum basal body"/>
    <property type="evidence" value="ECO:0007669"/>
    <property type="project" value="UniProtKB-SubCell"/>
</dbReference>
<dbReference type="EMBL" id="FUYN01000001">
    <property type="protein sequence ID" value="SKB26934.1"/>
    <property type="molecule type" value="Genomic_DNA"/>
</dbReference>
<dbReference type="HAMAP" id="MF_00724">
    <property type="entry name" value="FliE"/>
    <property type="match status" value="1"/>
</dbReference>